<dbReference type="OrthoDB" id="9807749at2"/>
<feature type="active site" description="Proton acceptor" evidence="12">
    <location>
        <position position="10"/>
    </location>
</feature>
<comment type="catalytic activity">
    <reaction evidence="1 12 14">
        <text>1-(5-phospho-beta-D-ribosyl)-5-[(5-phospho-beta-D-ribosylamino)methylideneamino]imidazole-4-carboxamide = 5-[(5-phospho-1-deoxy-D-ribulos-1-ylimino)methylamino]-1-(5-phospho-beta-D-ribosyl)imidazole-4-carboxamide</text>
        <dbReference type="Rhea" id="RHEA:15469"/>
        <dbReference type="ChEBI" id="CHEBI:58435"/>
        <dbReference type="ChEBI" id="CHEBI:58525"/>
        <dbReference type="EC" id="5.3.1.16"/>
    </reaction>
</comment>
<keyword evidence="16" id="KW-1185">Reference proteome</keyword>
<evidence type="ECO:0000256" key="2">
    <source>
        <dbReference type="ARBA" id="ARBA00004496"/>
    </source>
</evidence>
<evidence type="ECO:0000256" key="3">
    <source>
        <dbReference type="ARBA" id="ARBA00005133"/>
    </source>
</evidence>
<dbReference type="InterPro" id="IPR013785">
    <property type="entry name" value="Aldolase_TIM"/>
</dbReference>
<evidence type="ECO:0000256" key="6">
    <source>
        <dbReference type="ARBA" id="ARBA00018464"/>
    </source>
</evidence>
<dbReference type="PANTHER" id="PTHR43090">
    <property type="entry name" value="1-(5-PHOSPHORIBOSYL)-5-[(5-PHOSPHORIBOSYLAMINO)METHYLIDENEAMINO] IMIDAZOLE-4-CARBOXAMIDE ISOMERASE"/>
    <property type="match status" value="1"/>
</dbReference>
<sequence length="250" mass="26891">MSFTLYPAVDLRGGKCVRLYQGDYGAETVYDEDPVRVARKWRAEGAGWLHVVDLDAARTGEPVNLPVIREMALSVDIPLQVGGGVRSMERLELLFSVGVERVILGSAAIDDPRFVREALARYGDRIALGIDARGGRVATHGWLRTTEVTAEELAKEMVRHGAETFIFTDISRDGTLSGPNVEAILSLARACGKPVIASGGIRDAQDLLRLARHAGEGVAGAVVGRALYTGGLDLGEALKLLSRERGEDGR</sequence>
<dbReference type="Proteomes" id="UP000198661">
    <property type="component" value="Unassembled WGS sequence"/>
</dbReference>
<dbReference type="GO" id="GO:0005737">
    <property type="term" value="C:cytoplasm"/>
    <property type="evidence" value="ECO:0007669"/>
    <property type="project" value="UniProtKB-SubCell"/>
</dbReference>
<feature type="active site" description="Proton donor" evidence="12">
    <location>
        <position position="131"/>
    </location>
</feature>
<dbReference type="Pfam" id="PF00977">
    <property type="entry name" value="His_biosynth"/>
    <property type="match status" value="1"/>
</dbReference>
<protein>
    <recommendedName>
        <fullName evidence="6 12">1-(5-phosphoribosyl)-5-[(5-phosphoribosylamino)methylideneamino] imidazole-4-carboxamide isomerase</fullName>
        <ecNumber evidence="5 12">5.3.1.16</ecNumber>
    </recommendedName>
    <alternativeName>
        <fullName evidence="11 12">Phosphoribosylformimino-5-aminoimidazole carboxamide ribotide isomerase</fullName>
    </alternativeName>
</protein>
<name>A0A1I2T111_9BACL</name>
<keyword evidence="9 12" id="KW-0368">Histidine biosynthesis</keyword>
<dbReference type="UniPathway" id="UPA00031">
    <property type="reaction ID" value="UER00009"/>
</dbReference>
<evidence type="ECO:0000256" key="13">
    <source>
        <dbReference type="RuleBase" id="RU003657"/>
    </source>
</evidence>
<evidence type="ECO:0000256" key="12">
    <source>
        <dbReference type="HAMAP-Rule" id="MF_01014"/>
    </source>
</evidence>
<dbReference type="Gene3D" id="3.20.20.70">
    <property type="entry name" value="Aldolase class I"/>
    <property type="match status" value="1"/>
</dbReference>
<reference evidence="15 16" key="1">
    <citation type="submission" date="2016-10" db="EMBL/GenBank/DDBJ databases">
        <authorList>
            <person name="de Groot N.N."/>
        </authorList>
    </citation>
    <scope>NUCLEOTIDE SEQUENCE [LARGE SCALE GENOMIC DNA]</scope>
    <source>
        <strain evidence="15 16">DSM 44945</strain>
    </source>
</reference>
<dbReference type="NCBIfam" id="TIGR00007">
    <property type="entry name" value="1-(5-phosphoribosyl)-5-[(5-phosphoribosylamino)methylideneamino]imidazole-4-carboxamide isomerase"/>
    <property type="match status" value="1"/>
</dbReference>
<dbReference type="InterPro" id="IPR006063">
    <property type="entry name" value="HisA_bact_arch"/>
</dbReference>
<evidence type="ECO:0000256" key="8">
    <source>
        <dbReference type="ARBA" id="ARBA00022605"/>
    </source>
</evidence>
<dbReference type="HAMAP" id="MF_01014">
    <property type="entry name" value="HisA"/>
    <property type="match status" value="1"/>
</dbReference>
<comment type="subcellular location">
    <subcellularLocation>
        <location evidence="2 12 14">Cytoplasm</location>
    </subcellularLocation>
</comment>
<dbReference type="GO" id="GO:0000162">
    <property type="term" value="P:L-tryptophan biosynthetic process"/>
    <property type="evidence" value="ECO:0007669"/>
    <property type="project" value="TreeGrafter"/>
</dbReference>
<dbReference type="InterPro" id="IPR006062">
    <property type="entry name" value="His_biosynth"/>
</dbReference>
<evidence type="ECO:0000256" key="11">
    <source>
        <dbReference type="ARBA" id="ARBA00030547"/>
    </source>
</evidence>
<dbReference type="EC" id="5.3.1.16" evidence="5 12"/>
<dbReference type="RefSeq" id="WP_092041799.1">
    <property type="nucleotide sequence ID" value="NZ_FOOK01000053.1"/>
</dbReference>
<evidence type="ECO:0000256" key="1">
    <source>
        <dbReference type="ARBA" id="ARBA00000901"/>
    </source>
</evidence>
<dbReference type="FunFam" id="3.20.20.70:FF:000009">
    <property type="entry name" value="1-(5-phosphoribosyl)-5-[(5-phosphoribosylamino)methylideneamino] imidazole-4-carboxamide isomerase"/>
    <property type="match status" value="1"/>
</dbReference>
<keyword evidence="7 12" id="KW-0963">Cytoplasm</keyword>
<evidence type="ECO:0000256" key="4">
    <source>
        <dbReference type="ARBA" id="ARBA00009667"/>
    </source>
</evidence>
<dbReference type="CDD" id="cd04732">
    <property type="entry name" value="HisA"/>
    <property type="match status" value="1"/>
</dbReference>
<evidence type="ECO:0000256" key="10">
    <source>
        <dbReference type="ARBA" id="ARBA00023235"/>
    </source>
</evidence>
<organism evidence="15 16">
    <name type="scientific">Planifilum fulgidum</name>
    <dbReference type="NCBI Taxonomy" id="201973"/>
    <lineage>
        <taxon>Bacteria</taxon>
        <taxon>Bacillati</taxon>
        <taxon>Bacillota</taxon>
        <taxon>Bacilli</taxon>
        <taxon>Bacillales</taxon>
        <taxon>Thermoactinomycetaceae</taxon>
        <taxon>Planifilum</taxon>
    </lineage>
</organism>
<dbReference type="InterPro" id="IPR023016">
    <property type="entry name" value="HisA/PriA"/>
</dbReference>
<dbReference type="STRING" id="201973.SAMN04488025_1537"/>
<evidence type="ECO:0000256" key="9">
    <source>
        <dbReference type="ARBA" id="ARBA00023102"/>
    </source>
</evidence>
<evidence type="ECO:0000256" key="7">
    <source>
        <dbReference type="ARBA" id="ARBA00022490"/>
    </source>
</evidence>
<dbReference type="InterPro" id="IPR044524">
    <property type="entry name" value="Isoase_HisA-like"/>
</dbReference>
<dbReference type="InterPro" id="IPR011060">
    <property type="entry name" value="RibuloseP-bd_barrel"/>
</dbReference>
<dbReference type="PANTHER" id="PTHR43090:SF2">
    <property type="entry name" value="1-(5-PHOSPHORIBOSYL)-5-[(5-PHOSPHORIBOSYLAMINO)METHYLIDENEAMINO] IMIDAZOLE-4-CARBOXAMIDE ISOMERASE"/>
    <property type="match status" value="1"/>
</dbReference>
<gene>
    <name evidence="12" type="primary">hisA</name>
    <name evidence="15" type="ORF">SAMN04488025_1537</name>
</gene>
<evidence type="ECO:0000313" key="16">
    <source>
        <dbReference type="Proteomes" id="UP000198661"/>
    </source>
</evidence>
<evidence type="ECO:0000313" key="15">
    <source>
        <dbReference type="EMBL" id="SFG58714.1"/>
    </source>
</evidence>
<dbReference type="GO" id="GO:0000105">
    <property type="term" value="P:L-histidine biosynthetic process"/>
    <property type="evidence" value="ECO:0007669"/>
    <property type="project" value="UniProtKB-UniRule"/>
</dbReference>
<comment type="similarity">
    <text evidence="4 12 13">Belongs to the HisA/HisF family.</text>
</comment>
<accession>A0A1I2T111</accession>
<dbReference type="GO" id="GO:0003949">
    <property type="term" value="F:1-(5-phosphoribosyl)-5-[(5-phosphoribosylamino)methylideneamino]imidazole-4-carboxamide isomerase activity"/>
    <property type="evidence" value="ECO:0007669"/>
    <property type="project" value="UniProtKB-UniRule"/>
</dbReference>
<proteinExistence type="inferred from homology"/>
<evidence type="ECO:0000256" key="5">
    <source>
        <dbReference type="ARBA" id="ARBA00012550"/>
    </source>
</evidence>
<keyword evidence="8 12" id="KW-0028">Amino-acid biosynthesis</keyword>
<comment type="pathway">
    <text evidence="3 12 14">Amino-acid biosynthesis; L-histidine biosynthesis; L-histidine from 5-phospho-alpha-D-ribose 1-diphosphate: step 4/9.</text>
</comment>
<dbReference type="SUPFAM" id="SSF51366">
    <property type="entry name" value="Ribulose-phoshate binding barrel"/>
    <property type="match status" value="1"/>
</dbReference>
<dbReference type="EMBL" id="FOOK01000053">
    <property type="protein sequence ID" value="SFG58714.1"/>
    <property type="molecule type" value="Genomic_DNA"/>
</dbReference>
<dbReference type="AlphaFoldDB" id="A0A1I2T111"/>
<keyword evidence="10 12" id="KW-0413">Isomerase</keyword>
<evidence type="ECO:0000256" key="14">
    <source>
        <dbReference type="RuleBase" id="RU003658"/>
    </source>
</evidence>